<dbReference type="InterPro" id="IPR022485">
    <property type="entry name" value="SHCHC_synthase_MenH"/>
</dbReference>
<organism evidence="5 6">
    <name type="scientific">Ferroacidibacillus organovorans</name>
    <dbReference type="NCBI Taxonomy" id="1765683"/>
    <lineage>
        <taxon>Bacteria</taxon>
        <taxon>Bacillati</taxon>
        <taxon>Bacillota</taxon>
        <taxon>Bacilli</taxon>
        <taxon>Bacillales</taxon>
        <taxon>Alicyclobacillaceae</taxon>
        <taxon>Ferroacidibacillus</taxon>
    </lineage>
</organism>
<keyword evidence="1" id="KW-0474">Menaquinone biosynthesis</keyword>
<name>A0A1V4EWK1_9BACL</name>
<keyword evidence="2" id="KW-0456">Lyase</keyword>
<evidence type="ECO:0000313" key="6">
    <source>
        <dbReference type="Proteomes" id="UP000190229"/>
    </source>
</evidence>
<evidence type="ECO:0000256" key="1">
    <source>
        <dbReference type="ARBA" id="ARBA00022428"/>
    </source>
</evidence>
<dbReference type="InterPro" id="IPR000073">
    <property type="entry name" value="AB_hydrolase_1"/>
</dbReference>
<dbReference type="Gene3D" id="3.40.50.1820">
    <property type="entry name" value="alpha/beta hydrolase"/>
    <property type="match status" value="1"/>
</dbReference>
<dbReference type="RefSeq" id="WP_079289877.1">
    <property type="nucleotide sequence ID" value="NZ_MWPS01000005.1"/>
</dbReference>
<sequence length="274" mass="30695">MNTFSVSLRGVMYRGIEVGRGPLLLWLHGWLGAAEEYLPFMEALAKTHRSIALDLLGHGKTKTDLPRVRYAVEEQVADLAAFLQKINEPVILIGYSMGGRLALRVALAMPSLIRHLILESASPGIERQEDRMARLQLDLARAEQITRDFPAFLEAWQRMPLFSSQRNMDEADYAKLFARKRAQWPEGVAHSMAGMSQGFGEPEWPKIRAFRSPVSLLSGEFDTGYVASGAHLAKQFSRATQCVIAHAGHHVHAERPAQFLTFLRDILLNCEESS</sequence>
<gene>
    <name evidence="5" type="ORF">B2M26_02950</name>
</gene>
<reference evidence="5 6" key="1">
    <citation type="submission" date="2017-02" db="EMBL/GenBank/DDBJ databases">
        <title>Draft genome of Acidibacillus ferrooxidans Huett2.</title>
        <authorList>
            <person name="Schopf S."/>
        </authorList>
    </citation>
    <scope>NUCLEOTIDE SEQUENCE [LARGE SCALE GENOMIC DNA]</scope>
    <source>
        <strain evidence="5 6">Huett2</strain>
    </source>
</reference>
<keyword evidence="6" id="KW-1185">Reference proteome</keyword>
<feature type="domain" description="AB hydrolase-1" evidence="4">
    <location>
        <begin position="22"/>
        <end position="256"/>
    </location>
</feature>
<dbReference type="Proteomes" id="UP000190229">
    <property type="component" value="Unassembled WGS sequence"/>
</dbReference>
<dbReference type="PANTHER" id="PTHR42916:SF1">
    <property type="entry name" value="PROTEIN PHYLLO, CHLOROPLASTIC"/>
    <property type="match status" value="1"/>
</dbReference>
<evidence type="ECO:0000256" key="3">
    <source>
        <dbReference type="NCBIfam" id="TIGR03695"/>
    </source>
</evidence>
<dbReference type="Pfam" id="PF00561">
    <property type="entry name" value="Abhydrolase_1"/>
    <property type="match status" value="1"/>
</dbReference>
<comment type="caution">
    <text evidence="5">The sequence shown here is derived from an EMBL/GenBank/DDBJ whole genome shotgun (WGS) entry which is preliminary data.</text>
</comment>
<dbReference type="PRINTS" id="PR00111">
    <property type="entry name" value="ABHYDROLASE"/>
</dbReference>
<dbReference type="InterPro" id="IPR029058">
    <property type="entry name" value="AB_hydrolase_fold"/>
</dbReference>
<dbReference type="PANTHER" id="PTHR42916">
    <property type="entry name" value="2-SUCCINYL-5-ENOLPYRUVYL-6-HYDROXY-3-CYCLOHEXENE-1-CARBOXYLATE SYNTHASE"/>
    <property type="match status" value="1"/>
</dbReference>
<dbReference type="EMBL" id="MWPS01000005">
    <property type="protein sequence ID" value="OPG17299.1"/>
    <property type="molecule type" value="Genomic_DNA"/>
</dbReference>
<dbReference type="NCBIfam" id="TIGR03695">
    <property type="entry name" value="menH_SHCHC"/>
    <property type="match status" value="1"/>
</dbReference>
<proteinExistence type="predicted"/>
<evidence type="ECO:0000313" key="5">
    <source>
        <dbReference type="EMBL" id="OPG17299.1"/>
    </source>
</evidence>
<accession>A0A1V4EWK1</accession>
<dbReference type="SUPFAM" id="SSF53474">
    <property type="entry name" value="alpha/beta-Hydrolases"/>
    <property type="match status" value="1"/>
</dbReference>
<dbReference type="GO" id="GO:0009234">
    <property type="term" value="P:menaquinone biosynthetic process"/>
    <property type="evidence" value="ECO:0007669"/>
    <property type="project" value="UniProtKB-UniRule"/>
</dbReference>
<evidence type="ECO:0000256" key="2">
    <source>
        <dbReference type="ARBA" id="ARBA00023239"/>
    </source>
</evidence>
<dbReference type="GO" id="GO:0070205">
    <property type="term" value="F:2-succinyl-6-hydroxy-2,4-cyclohexadiene-1-carboxylate synthase activity"/>
    <property type="evidence" value="ECO:0007669"/>
    <property type="project" value="UniProtKB-UniRule"/>
</dbReference>
<protein>
    <recommendedName>
        <fullName evidence="3">2-succinyl-6-hydroxy-2,4-cyclohexadiene-1-carboxylate synthase</fullName>
        <ecNumber evidence="3">4.2.99.20</ecNumber>
    </recommendedName>
</protein>
<dbReference type="AlphaFoldDB" id="A0A1V4EWK1"/>
<evidence type="ECO:0000259" key="4">
    <source>
        <dbReference type="Pfam" id="PF00561"/>
    </source>
</evidence>
<dbReference type="EC" id="4.2.99.20" evidence="3"/>